<gene>
    <name evidence="1" type="ORF">MRATA1EN22A_LOCUS21420</name>
</gene>
<organism evidence="1 2">
    <name type="scientific">Rangifer tarandus platyrhynchus</name>
    <name type="common">Svalbard reindeer</name>
    <dbReference type="NCBI Taxonomy" id="3082113"/>
    <lineage>
        <taxon>Eukaryota</taxon>
        <taxon>Metazoa</taxon>
        <taxon>Chordata</taxon>
        <taxon>Craniata</taxon>
        <taxon>Vertebrata</taxon>
        <taxon>Euteleostomi</taxon>
        <taxon>Mammalia</taxon>
        <taxon>Eutheria</taxon>
        <taxon>Laurasiatheria</taxon>
        <taxon>Artiodactyla</taxon>
        <taxon>Ruminantia</taxon>
        <taxon>Pecora</taxon>
        <taxon>Cervidae</taxon>
        <taxon>Odocoileinae</taxon>
        <taxon>Rangifer</taxon>
    </lineage>
</organism>
<evidence type="ECO:0000313" key="2">
    <source>
        <dbReference type="Proteomes" id="UP001162501"/>
    </source>
</evidence>
<evidence type="ECO:0000313" key="1">
    <source>
        <dbReference type="EMBL" id="CAN0488027.1"/>
    </source>
</evidence>
<protein>
    <submittedName>
        <fullName evidence="1">Uncharacterized protein</fullName>
    </submittedName>
</protein>
<accession>A0AC59ZQF8</accession>
<proteinExistence type="predicted"/>
<dbReference type="Proteomes" id="UP001162501">
    <property type="component" value="Chromosome 33"/>
</dbReference>
<name>A0AC59ZQF8_RANTA</name>
<reference evidence="1" key="1">
    <citation type="submission" date="2023-05" db="EMBL/GenBank/DDBJ databases">
        <authorList>
            <consortium name="ELIXIR-Norway"/>
        </authorList>
    </citation>
    <scope>NUCLEOTIDE SEQUENCE</scope>
</reference>
<reference evidence="1" key="2">
    <citation type="submission" date="2025-03" db="EMBL/GenBank/DDBJ databases">
        <authorList>
            <consortium name="ELIXIR-Norway"/>
            <consortium name="Elixir Norway"/>
        </authorList>
    </citation>
    <scope>NUCLEOTIDE SEQUENCE</scope>
</reference>
<dbReference type="EMBL" id="OX596117">
    <property type="protein sequence ID" value="CAN0488027.1"/>
    <property type="molecule type" value="Genomic_DNA"/>
</dbReference>
<sequence>MEPPALEPVLWSKGNPRVTTSESLSTALKRPFTVKILKEIKKKKTKHRRGKHDKAVFCHHSPALPPLILLLHFTHPCLTSPSRCSLAMQAFFLAAFWLEYSCSSALSFCLVSQCSDLRFTIASSGRPLTPPRSSPSSAVNHQHPVLFQGTQSN</sequence>